<dbReference type="EMBL" id="FMYO01000002">
    <property type="protein sequence ID" value="SDB94968.1"/>
    <property type="molecule type" value="Genomic_DNA"/>
</dbReference>
<dbReference type="PANTHER" id="PTHR35535">
    <property type="entry name" value="HEAT SHOCK PROTEIN HSLJ"/>
    <property type="match status" value="1"/>
</dbReference>
<dbReference type="InterPro" id="IPR005184">
    <property type="entry name" value="DUF306_Meta_HslJ"/>
</dbReference>
<dbReference type="STRING" id="1226327.SAMN05421732_10280"/>
<keyword evidence="3" id="KW-1185">Reference proteome</keyword>
<dbReference type="Gene3D" id="2.40.128.270">
    <property type="match status" value="1"/>
</dbReference>
<organism evidence="2 3">
    <name type="scientific">Acinetobacter kookii</name>
    <dbReference type="NCBI Taxonomy" id="1226327"/>
    <lineage>
        <taxon>Bacteria</taxon>
        <taxon>Pseudomonadati</taxon>
        <taxon>Pseudomonadota</taxon>
        <taxon>Gammaproteobacteria</taxon>
        <taxon>Moraxellales</taxon>
        <taxon>Moraxellaceae</taxon>
        <taxon>Acinetobacter</taxon>
    </lineage>
</organism>
<evidence type="ECO:0000313" key="2">
    <source>
        <dbReference type="EMBL" id="SDB94968.1"/>
    </source>
</evidence>
<evidence type="ECO:0000259" key="1">
    <source>
        <dbReference type="Pfam" id="PF03724"/>
    </source>
</evidence>
<name>A0A1G6HLH4_9GAMM</name>
<protein>
    <submittedName>
        <fullName evidence="2">Copper homeostasis protein (Lipoprotein)</fullName>
    </submittedName>
</protein>
<dbReference type="Pfam" id="PF03724">
    <property type="entry name" value="META"/>
    <property type="match status" value="1"/>
</dbReference>
<accession>A0A1G6HLH4</accession>
<sequence length="153" mass="16292">MLKKMFAVGILGAAIAFTGCQTTPNAASPIEAANLVQLQNRTWIATHIGNTEIKTAPTAHNIPSLQFDAASKRVSGADGCNRIMGSYEAGRDTLVLGQMAGTKMACLDSNDVASQFNEALAKVANYQVFGKTLKLLDRHGNVVLQFTSPVQPR</sequence>
<feature type="domain" description="DUF306" evidence="1">
    <location>
        <begin position="37"/>
        <end position="146"/>
    </location>
</feature>
<dbReference type="Proteomes" id="UP000243468">
    <property type="component" value="Unassembled WGS sequence"/>
</dbReference>
<evidence type="ECO:0000313" key="3">
    <source>
        <dbReference type="Proteomes" id="UP000243468"/>
    </source>
</evidence>
<dbReference type="AlphaFoldDB" id="A0A1G6HLH4"/>
<gene>
    <name evidence="2" type="ORF">SAMN05421732_10280</name>
</gene>
<dbReference type="OrthoDB" id="5348860at2"/>
<dbReference type="PROSITE" id="PS51257">
    <property type="entry name" value="PROKAR_LIPOPROTEIN"/>
    <property type="match status" value="1"/>
</dbReference>
<proteinExistence type="predicted"/>
<dbReference type="RefSeq" id="WP_092819043.1">
    <property type="nucleotide sequence ID" value="NZ_BAABKJ010000001.1"/>
</dbReference>
<reference evidence="3" key="1">
    <citation type="submission" date="2016-09" db="EMBL/GenBank/DDBJ databases">
        <authorList>
            <person name="Varghese N."/>
            <person name="Submissions S."/>
        </authorList>
    </citation>
    <scope>NUCLEOTIDE SEQUENCE [LARGE SCALE GENOMIC DNA]</scope>
    <source>
        <strain evidence="3">ANC 4667</strain>
    </source>
</reference>
<dbReference type="InterPro" id="IPR053147">
    <property type="entry name" value="Hsp_HslJ-like"/>
</dbReference>
<dbReference type="InterPro" id="IPR038670">
    <property type="entry name" value="HslJ-like_sf"/>
</dbReference>
<dbReference type="PANTHER" id="PTHR35535:SF1">
    <property type="entry name" value="HEAT SHOCK PROTEIN HSLJ"/>
    <property type="match status" value="1"/>
</dbReference>
<keyword evidence="2" id="KW-0449">Lipoprotein</keyword>